<accession>A0A1X7TRR1</accession>
<keyword evidence="16" id="KW-0007">Acetylation</keyword>
<feature type="compositionally biased region" description="Basic residues" evidence="25">
    <location>
        <begin position="253"/>
        <end position="262"/>
    </location>
</feature>
<evidence type="ECO:0000256" key="8">
    <source>
        <dbReference type="ARBA" id="ARBA00022664"/>
    </source>
</evidence>
<evidence type="ECO:0000256" key="11">
    <source>
        <dbReference type="ARBA" id="ARBA00022741"/>
    </source>
</evidence>
<feature type="compositionally biased region" description="Basic and acidic residues" evidence="25">
    <location>
        <begin position="88"/>
        <end position="109"/>
    </location>
</feature>
<feature type="compositionally biased region" description="Basic residues" evidence="25">
    <location>
        <begin position="172"/>
        <end position="189"/>
    </location>
</feature>
<name>A0A1X7TRR1_AMPQE</name>
<dbReference type="STRING" id="400682.A0A1X7TRR1"/>
<evidence type="ECO:0000256" key="16">
    <source>
        <dbReference type="ARBA" id="ARBA00022990"/>
    </source>
</evidence>
<dbReference type="EnsemblMetazoa" id="Aqu2.1.17526_001">
    <property type="protein sequence ID" value="Aqu2.1.17526_001"/>
    <property type="gene ID" value="Aqu2.1.17526"/>
</dbReference>
<dbReference type="GO" id="GO:0045292">
    <property type="term" value="P:mRNA cis splicing, via spliceosome"/>
    <property type="evidence" value="ECO:0007669"/>
    <property type="project" value="InterPro"/>
</dbReference>
<feature type="compositionally biased region" description="Acidic residues" evidence="25">
    <location>
        <begin position="372"/>
        <end position="384"/>
    </location>
</feature>
<evidence type="ECO:0000256" key="17">
    <source>
        <dbReference type="ARBA" id="ARBA00023187"/>
    </source>
</evidence>
<feature type="compositionally biased region" description="Basic residues" evidence="25">
    <location>
        <begin position="150"/>
        <end position="164"/>
    </location>
</feature>
<keyword evidence="15" id="KW-0832">Ubl conjugation</keyword>
<dbReference type="GO" id="GO:0005681">
    <property type="term" value="C:spliceosomal complex"/>
    <property type="evidence" value="ECO:0007669"/>
    <property type="project" value="UniProtKB-KW"/>
</dbReference>
<evidence type="ECO:0000256" key="21">
    <source>
        <dbReference type="ARBA" id="ARBA00031858"/>
    </source>
</evidence>
<evidence type="ECO:0000313" key="27">
    <source>
        <dbReference type="EnsemblMetazoa" id="Aqu2.1.17526_001"/>
    </source>
</evidence>
<dbReference type="InParanoid" id="A0A1X7TRR1"/>
<evidence type="ECO:0000256" key="4">
    <source>
        <dbReference type="ARBA" id="ARBA00022454"/>
    </source>
</evidence>
<reference evidence="27" key="1">
    <citation type="submission" date="2017-05" db="UniProtKB">
        <authorList>
            <consortium name="EnsemblMetazoa"/>
        </authorList>
    </citation>
    <scope>IDENTIFICATION</scope>
</reference>
<keyword evidence="13" id="KW-0995">Kinetochore</keyword>
<evidence type="ECO:0000256" key="25">
    <source>
        <dbReference type="SAM" id="MobiDB-lite"/>
    </source>
</evidence>
<dbReference type="InterPro" id="IPR044092">
    <property type="entry name" value="STKc_PRP4"/>
</dbReference>
<keyword evidence="14" id="KW-0067">ATP-binding</keyword>
<feature type="compositionally biased region" description="Basic residues" evidence="25">
    <location>
        <begin position="270"/>
        <end position="292"/>
    </location>
</feature>
<evidence type="ECO:0000256" key="20">
    <source>
        <dbReference type="ARBA" id="ARBA00023637"/>
    </source>
</evidence>
<feature type="compositionally biased region" description="Low complexity" evidence="25">
    <location>
        <begin position="204"/>
        <end position="222"/>
    </location>
</feature>
<keyword evidence="4" id="KW-0158">Chromosome</keyword>
<evidence type="ECO:0000256" key="3">
    <source>
        <dbReference type="ARBA" id="ARBA00012513"/>
    </source>
</evidence>
<dbReference type="EC" id="2.7.11.1" evidence="3"/>
<evidence type="ECO:0000256" key="12">
    <source>
        <dbReference type="ARBA" id="ARBA00022777"/>
    </source>
</evidence>
<dbReference type="InterPro" id="IPR011009">
    <property type="entry name" value="Kinase-like_dom_sf"/>
</dbReference>
<evidence type="ECO:0000256" key="15">
    <source>
        <dbReference type="ARBA" id="ARBA00022843"/>
    </source>
</evidence>
<dbReference type="PANTHER" id="PTHR24058:SF103">
    <property type="entry name" value="SERINE_THREONINE-PROTEIN KINASE PRP4 HOMOLOG"/>
    <property type="match status" value="1"/>
</dbReference>
<keyword evidence="18" id="KW-0539">Nucleus</keyword>
<organism evidence="27">
    <name type="scientific">Amphimedon queenslandica</name>
    <name type="common">Sponge</name>
    <dbReference type="NCBI Taxonomy" id="400682"/>
    <lineage>
        <taxon>Eukaryota</taxon>
        <taxon>Metazoa</taxon>
        <taxon>Porifera</taxon>
        <taxon>Demospongiae</taxon>
        <taxon>Heteroscleromorpha</taxon>
        <taxon>Haplosclerida</taxon>
        <taxon>Niphatidae</taxon>
        <taxon>Amphimedon</taxon>
    </lineage>
</organism>
<evidence type="ECO:0000259" key="26">
    <source>
        <dbReference type="PROSITE" id="PS50011"/>
    </source>
</evidence>
<feature type="compositionally biased region" description="Basic residues" evidence="25">
    <location>
        <begin position="310"/>
        <end position="343"/>
    </location>
</feature>
<keyword evidence="8" id="KW-0507">mRNA processing</keyword>
<proteinExistence type="inferred from homology"/>
<dbReference type="PANTHER" id="PTHR24058">
    <property type="entry name" value="DUAL SPECIFICITY PROTEIN KINASE"/>
    <property type="match status" value="1"/>
</dbReference>
<feature type="compositionally biased region" description="Polar residues" evidence="25">
    <location>
        <begin position="110"/>
        <end position="122"/>
    </location>
</feature>
<dbReference type="CDD" id="cd14135">
    <property type="entry name" value="STKc_PRP4"/>
    <property type="match status" value="1"/>
</dbReference>
<evidence type="ECO:0000256" key="9">
    <source>
        <dbReference type="ARBA" id="ARBA00022679"/>
    </source>
</evidence>
<evidence type="ECO:0000256" key="10">
    <source>
        <dbReference type="ARBA" id="ARBA00022728"/>
    </source>
</evidence>
<sequence length="868" mass="100698">MASISEPLTKPSSNSLGTPEDVKDKAEDSSEEEGLIKDDEEDEEKNNGVGNDIENDTNVSPDASNSKKKHKHKKHKKHKHKKHHRRTSKDETDHHKIHSTKRDKNESSHNGHSSPLNDSAHFSSKRKDSSSSNERPSRRRSPRQPSRSPERRKRSRSPRQRSRSPRNDRSPSPRRSKISRRSPSPRKRSPPAPWISPKRRSRSPRQQSPRQRSPRQLSPSPYQRRRDSHSPKRRGSRSSSRRRERRSEERYGRRSPGRRRRSRSMENNRRRSNSPRKRSPSPRRRSRSGSRKRRDDPLPSSSTRRSVSPARRRSRSPRRRPRSRSPRRSPHRSRRTLPRRRSRSPPGRSSRRQDRSGSPHERKREEKKERESEEEAVLDVSLESEDDEDAIIEKRRQMRKNIEQKYQYVQLSVDSVNPSPAVSVSAISDDDSDIVAKEATEDLENTITEAERKLSTGDVPPVLRTDDQLMSEDEVKEIKTGLSAMKTAVVLDIFSEEDITGKEKSWLSPSKALLADGIGENDHLTDNWDDAEGYYRVRIGEQLDRRYMVYGYTGQGVFSNVVRARDTSRSSQEVAIKIIRNNEMMHKTGMAELEILKKLNATDPDDKFHCIRLFSNFFHKNHLCLVFESMSMNIREVLRKYGKNIGLHIKAVRSYSQQLLLALKLMKRCTILHADIKPDNILVNESKLMLKLCDFGSASFIQDNEITPYLVSRFYRAPEIIIGCKYDYGIDMWSVGATLYELYTGQILFPGKSNNEMLKLNMELKGKMSHKMVRKGMFRENHFDSSFNFLYHTVDKVTQKEKVVVMSSFSPQRDLLADLVGSQSPSEAHLRKIHHFKDFLDKIFILDPTKRLSINQALQHPFIIEKLD</sequence>
<comment type="similarity">
    <text evidence="19">Belongs to the protein kinase superfamily. CMGC Ser/Thr protein kinase family.</text>
</comment>
<feature type="compositionally biased region" description="Low complexity" evidence="25">
    <location>
        <begin position="298"/>
        <end position="309"/>
    </location>
</feature>
<dbReference type="GO" id="GO:0000776">
    <property type="term" value="C:kinetochore"/>
    <property type="evidence" value="ECO:0007669"/>
    <property type="project" value="UniProtKB-KW"/>
</dbReference>
<evidence type="ECO:0000256" key="5">
    <source>
        <dbReference type="ARBA" id="ARBA00022499"/>
    </source>
</evidence>
<dbReference type="AlphaFoldDB" id="A0A1X7TRR1"/>
<keyword evidence="6" id="KW-0723">Serine/threonine-protein kinase</keyword>
<keyword evidence="7" id="KW-0597">Phosphoprotein</keyword>
<dbReference type="eggNOG" id="KOG0670">
    <property type="taxonomic scope" value="Eukaryota"/>
</dbReference>
<feature type="compositionally biased region" description="Acidic residues" evidence="25">
    <location>
        <begin position="29"/>
        <end position="44"/>
    </location>
</feature>
<dbReference type="InterPro" id="IPR050494">
    <property type="entry name" value="Ser_Thr_dual-spec_kinase"/>
</dbReference>
<keyword evidence="12" id="KW-0418">Kinase</keyword>
<feature type="domain" description="Protein kinase" evidence="26">
    <location>
        <begin position="547"/>
        <end position="863"/>
    </location>
</feature>
<feature type="compositionally biased region" description="Basic and acidic residues" evidence="25">
    <location>
        <begin position="351"/>
        <end position="371"/>
    </location>
</feature>
<keyword evidence="17" id="KW-0508">mRNA splicing</keyword>
<protein>
    <recommendedName>
        <fullName evidence="20">Serine/threonine-protein kinase PRP4 homolog</fullName>
        <ecNumber evidence="3">2.7.11.1</ecNumber>
    </recommendedName>
    <alternativeName>
        <fullName evidence="21">PRP4 pre-mRNA-processing factor 4 homolog</fullName>
    </alternativeName>
</protein>
<comment type="catalytic activity">
    <reaction evidence="23">
        <text>L-threonyl-[protein] + ATP = O-phospho-L-threonyl-[protein] + ADP + H(+)</text>
        <dbReference type="Rhea" id="RHEA:46608"/>
        <dbReference type="Rhea" id="RHEA-COMP:11060"/>
        <dbReference type="Rhea" id="RHEA-COMP:11605"/>
        <dbReference type="ChEBI" id="CHEBI:15378"/>
        <dbReference type="ChEBI" id="CHEBI:30013"/>
        <dbReference type="ChEBI" id="CHEBI:30616"/>
        <dbReference type="ChEBI" id="CHEBI:61977"/>
        <dbReference type="ChEBI" id="CHEBI:456216"/>
        <dbReference type="EC" id="2.7.11.1"/>
    </reaction>
    <physiologicalReaction direction="left-to-right" evidence="23">
        <dbReference type="Rhea" id="RHEA:46609"/>
    </physiologicalReaction>
</comment>
<dbReference type="SUPFAM" id="SSF56112">
    <property type="entry name" value="Protein kinase-like (PK-like)"/>
    <property type="match status" value="1"/>
</dbReference>
<evidence type="ECO:0000256" key="1">
    <source>
        <dbReference type="ARBA" id="ARBA00004123"/>
    </source>
</evidence>
<keyword evidence="11" id="KW-0547">Nucleotide-binding</keyword>
<evidence type="ECO:0000256" key="19">
    <source>
        <dbReference type="ARBA" id="ARBA00023596"/>
    </source>
</evidence>
<dbReference type="GO" id="GO:0004674">
    <property type="term" value="F:protein serine/threonine kinase activity"/>
    <property type="evidence" value="ECO:0007669"/>
    <property type="project" value="UniProtKB-KW"/>
</dbReference>
<evidence type="ECO:0000256" key="18">
    <source>
        <dbReference type="ARBA" id="ARBA00023242"/>
    </source>
</evidence>
<dbReference type="FunFam" id="1.10.510.10:FF:000078">
    <property type="entry name" value="Serine/threonine-protein kinase PRP4 homolog"/>
    <property type="match status" value="1"/>
</dbReference>
<dbReference type="InterPro" id="IPR008271">
    <property type="entry name" value="Ser/Thr_kinase_AS"/>
</dbReference>
<dbReference type="PROSITE" id="PS00108">
    <property type="entry name" value="PROTEIN_KINASE_ST"/>
    <property type="match status" value="1"/>
</dbReference>
<evidence type="ECO:0000256" key="6">
    <source>
        <dbReference type="ARBA" id="ARBA00022527"/>
    </source>
</evidence>
<dbReference type="Pfam" id="PF00069">
    <property type="entry name" value="Pkinase"/>
    <property type="match status" value="1"/>
</dbReference>
<dbReference type="Gene3D" id="1.10.510.10">
    <property type="entry name" value="Transferase(Phosphotransferase) domain 1"/>
    <property type="match status" value="1"/>
</dbReference>
<dbReference type="OrthoDB" id="3967at2759"/>
<dbReference type="Gene3D" id="3.30.200.20">
    <property type="entry name" value="Phosphorylase Kinase, domain 1"/>
    <property type="match status" value="1"/>
</dbReference>
<evidence type="ECO:0000256" key="13">
    <source>
        <dbReference type="ARBA" id="ARBA00022838"/>
    </source>
</evidence>
<evidence type="ECO:0000256" key="2">
    <source>
        <dbReference type="ARBA" id="ARBA00004629"/>
    </source>
</evidence>
<evidence type="ECO:0000256" key="7">
    <source>
        <dbReference type="ARBA" id="ARBA00022553"/>
    </source>
</evidence>
<keyword evidence="5" id="KW-1017">Isopeptide bond</keyword>
<keyword evidence="9" id="KW-0808">Transferase</keyword>
<evidence type="ECO:0000256" key="14">
    <source>
        <dbReference type="ARBA" id="ARBA00022840"/>
    </source>
</evidence>
<comment type="subcellular location">
    <subcellularLocation>
        <location evidence="2">Chromosome</location>
        <location evidence="2">Centromere</location>
        <location evidence="2">Kinetochore</location>
    </subcellularLocation>
    <subcellularLocation>
        <location evidence="1">Nucleus</location>
    </subcellularLocation>
</comment>
<evidence type="ECO:0000256" key="24">
    <source>
        <dbReference type="ARBA" id="ARBA00048977"/>
    </source>
</evidence>
<feature type="compositionally biased region" description="Basic residues" evidence="25">
    <location>
        <begin position="66"/>
        <end position="87"/>
    </location>
</feature>
<evidence type="ECO:0000256" key="23">
    <source>
        <dbReference type="ARBA" id="ARBA00048659"/>
    </source>
</evidence>
<dbReference type="PROSITE" id="PS50011">
    <property type="entry name" value="PROTEIN_KINASE_DOM"/>
    <property type="match status" value="1"/>
</dbReference>
<comment type="catalytic activity">
    <reaction evidence="24">
        <text>L-seryl-[protein] + ATP = O-phospho-L-seryl-[protein] + ADP + H(+)</text>
        <dbReference type="Rhea" id="RHEA:17989"/>
        <dbReference type="Rhea" id="RHEA-COMP:9863"/>
        <dbReference type="Rhea" id="RHEA-COMP:11604"/>
        <dbReference type="ChEBI" id="CHEBI:15378"/>
        <dbReference type="ChEBI" id="CHEBI:29999"/>
        <dbReference type="ChEBI" id="CHEBI:30616"/>
        <dbReference type="ChEBI" id="CHEBI:83421"/>
        <dbReference type="ChEBI" id="CHEBI:456216"/>
        <dbReference type="EC" id="2.7.11.1"/>
    </reaction>
    <physiologicalReaction direction="left-to-right" evidence="24">
        <dbReference type="Rhea" id="RHEA:17990"/>
    </physiologicalReaction>
</comment>
<evidence type="ECO:0000256" key="22">
    <source>
        <dbReference type="ARBA" id="ARBA00046964"/>
    </source>
</evidence>
<dbReference type="InterPro" id="IPR000719">
    <property type="entry name" value="Prot_kinase_dom"/>
</dbReference>
<dbReference type="FunFam" id="3.30.200.20:FF:000123">
    <property type="entry name" value="serine/threonine-protein kinase PRP4 homolog"/>
    <property type="match status" value="1"/>
</dbReference>
<feature type="region of interest" description="Disordered" evidence="25">
    <location>
        <begin position="1"/>
        <end position="384"/>
    </location>
</feature>
<comment type="subunit">
    <text evidence="22">Interacts with CLK1 C-terminus. Associates with the U5 snRNP and NCOR1 deacetylase complexes. Identified in the spliceosome C complex.</text>
</comment>
<dbReference type="SMART" id="SM00220">
    <property type="entry name" value="S_TKc"/>
    <property type="match status" value="1"/>
</dbReference>
<feature type="compositionally biased region" description="Basic residues" evidence="25">
    <location>
        <begin position="231"/>
        <end position="244"/>
    </location>
</feature>
<keyword evidence="10" id="KW-0747">Spliceosome</keyword>
<dbReference type="GO" id="GO:0005524">
    <property type="term" value="F:ATP binding"/>
    <property type="evidence" value="ECO:0007669"/>
    <property type="project" value="UniProtKB-KW"/>
</dbReference>